<dbReference type="InterPro" id="IPR036938">
    <property type="entry name" value="PAP2/HPO_sf"/>
</dbReference>
<evidence type="ECO:0000256" key="5">
    <source>
        <dbReference type="ARBA" id="ARBA00023136"/>
    </source>
</evidence>
<accession>A0A0W0DJU8</accession>
<dbReference type="Pfam" id="PF01569">
    <property type="entry name" value="PAP2"/>
    <property type="match status" value="1"/>
</dbReference>
<feature type="domain" description="Phosphatidic acid phosphatase type 2/haloperoxidase" evidence="7">
    <location>
        <begin position="55"/>
        <end position="178"/>
    </location>
</feature>
<dbReference type="PANTHER" id="PTHR14969">
    <property type="entry name" value="SPHINGOSINE-1-PHOSPHATE PHOSPHOHYDROLASE"/>
    <property type="match status" value="1"/>
</dbReference>
<feature type="transmembrane region" description="Helical" evidence="6">
    <location>
        <begin position="28"/>
        <end position="49"/>
    </location>
</feature>
<dbReference type="GO" id="GO:0042392">
    <property type="term" value="F:sphingosine-1-phosphate phosphatase activity"/>
    <property type="evidence" value="ECO:0007669"/>
    <property type="project" value="TreeGrafter"/>
</dbReference>
<evidence type="ECO:0000256" key="1">
    <source>
        <dbReference type="ARBA" id="ARBA00004141"/>
    </source>
</evidence>
<dbReference type="CDD" id="cd03382">
    <property type="entry name" value="PAP2_dolichyldiphosphatase"/>
    <property type="match status" value="1"/>
</dbReference>
<dbReference type="AlphaFoldDB" id="A0A0W0DJU8"/>
<name>A0A0W0DJU8_CANGB</name>
<dbReference type="GO" id="GO:0005789">
    <property type="term" value="C:endoplasmic reticulum membrane"/>
    <property type="evidence" value="ECO:0007669"/>
    <property type="project" value="EnsemblFungi"/>
</dbReference>
<gene>
    <name evidence="8" type="ORF">AO440_003428</name>
</gene>
<dbReference type="VEuPathDB" id="FungiDB:GWK60_K03971"/>
<dbReference type="VEuPathDB" id="FungiDB:B1J91_K04103g"/>
<evidence type="ECO:0000313" key="9">
    <source>
        <dbReference type="Proteomes" id="UP000054886"/>
    </source>
</evidence>
<proteinExistence type="predicted"/>
<comment type="caution">
    <text evidence="8">The sequence shown here is derived from an EMBL/GenBank/DDBJ whole genome shotgun (WGS) entry which is preliminary data.</text>
</comment>
<dbReference type="GO" id="GO:0006487">
    <property type="term" value="P:protein N-linked glycosylation"/>
    <property type="evidence" value="ECO:0007669"/>
    <property type="project" value="EnsemblFungi"/>
</dbReference>
<keyword evidence="4 6" id="KW-1133">Transmembrane helix</keyword>
<dbReference type="InterPro" id="IPR039667">
    <property type="entry name" value="Dolichyldiphosphatase_PAP2"/>
</dbReference>
<keyword evidence="2 6" id="KW-0812">Transmembrane</keyword>
<dbReference type="VEuPathDB" id="FungiDB:CAGL0K04103g"/>
<reference evidence="8 9" key="1">
    <citation type="submission" date="2015-10" db="EMBL/GenBank/DDBJ databases">
        <title>Draft genomes sequences of Candida glabrata isolates 1A, 1B, 2A, 2B, 3A and 3B.</title>
        <authorList>
            <person name="Haavelsrud O.E."/>
            <person name="Gaustad P."/>
        </authorList>
    </citation>
    <scope>NUCLEOTIDE SEQUENCE [LARGE SCALE GENOMIC DNA]</scope>
    <source>
        <strain evidence="8">910700640</strain>
    </source>
</reference>
<dbReference type="EMBL" id="LLZZ01000172">
    <property type="protein sequence ID" value="KTA96529.1"/>
    <property type="molecule type" value="Genomic_DNA"/>
</dbReference>
<dbReference type="GO" id="GO:0008610">
    <property type="term" value="P:lipid biosynthetic process"/>
    <property type="evidence" value="ECO:0007669"/>
    <property type="project" value="EnsemblFungi"/>
</dbReference>
<evidence type="ECO:0000313" key="8">
    <source>
        <dbReference type="EMBL" id="KTA96529.1"/>
    </source>
</evidence>
<dbReference type="SUPFAM" id="SSF48317">
    <property type="entry name" value="Acid phosphatase/Vanadium-dependent haloperoxidase"/>
    <property type="match status" value="1"/>
</dbReference>
<dbReference type="VEuPathDB" id="FungiDB:GVI51_K03949"/>
<organism evidence="8 9">
    <name type="scientific">Candida glabrata</name>
    <name type="common">Yeast</name>
    <name type="synonym">Torulopsis glabrata</name>
    <dbReference type="NCBI Taxonomy" id="5478"/>
    <lineage>
        <taxon>Eukaryota</taxon>
        <taxon>Fungi</taxon>
        <taxon>Dikarya</taxon>
        <taxon>Ascomycota</taxon>
        <taxon>Saccharomycotina</taxon>
        <taxon>Saccharomycetes</taxon>
        <taxon>Saccharomycetales</taxon>
        <taxon>Saccharomycetaceae</taxon>
        <taxon>Nakaseomyces</taxon>
    </lineage>
</organism>
<sequence>MNATTHRNIIPFDDTYILYDPDDVLSFLSAYFSLLPILILTFYLSWFIITRELESCIIALGQLCNEIMNNIVKNIIKQDRPYWVGDSFQENSIRSGYGMPSAHSQFMGFTLSYFTLSLLVAPLSTNRKRSRFEAVSLFLILVVLSACVTFSRVYLHYHSVEQVLVGFTLGMFNGSAYLLVVRVIRSLGLWNWLLSWPIARILYMKDNFNLAPVTLKQEYESFWKTISSKSQKKE</sequence>
<keyword evidence="3" id="KW-0378">Hydrolase</keyword>
<dbReference type="Gene3D" id="1.20.144.10">
    <property type="entry name" value="Phosphatidic acid phosphatase type 2/haloperoxidase"/>
    <property type="match status" value="1"/>
</dbReference>
<feature type="transmembrane region" description="Helical" evidence="6">
    <location>
        <begin position="134"/>
        <end position="155"/>
    </location>
</feature>
<evidence type="ECO:0000256" key="2">
    <source>
        <dbReference type="ARBA" id="ARBA00022692"/>
    </source>
</evidence>
<keyword evidence="5 6" id="KW-0472">Membrane</keyword>
<dbReference type="InterPro" id="IPR000326">
    <property type="entry name" value="PAP2/HPO"/>
</dbReference>
<evidence type="ECO:0000259" key="7">
    <source>
        <dbReference type="SMART" id="SM00014"/>
    </source>
</evidence>
<dbReference type="SMART" id="SM00014">
    <property type="entry name" value="acidPPc"/>
    <property type="match status" value="1"/>
</dbReference>
<evidence type="ECO:0000256" key="4">
    <source>
        <dbReference type="ARBA" id="ARBA00022989"/>
    </source>
</evidence>
<dbReference type="Proteomes" id="UP000054886">
    <property type="component" value="Unassembled WGS sequence"/>
</dbReference>
<evidence type="ECO:0000256" key="6">
    <source>
        <dbReference type="SAM" id="Phobius"/>
    </source>
</evidence>
<evidence type="ECO:0000256" key="3">
    <source>
        <dbReference type="ARBA" id="ARBA00022801"/>
    </source>
</evidence>
<protein>
    <submittedName>
        <fullName evidence="8">Dolichyldiphosphatase</fullName>
    </submittedName>
</protein>
<dbReference type="PANTHER" id="PTHR14969:SF59">
    <property type="entry name" value="DOLICHYLDIPHOSPHATASE"/>
    <property type="match status" value="1"/>
</dbReference>
<dbReference type="GO" id="GO:0047874">
    <property type="term" value="F:dolichyldiphosphatase activity"/>
    <property type="evidence" value="ECO:0007669"/>
    <property type="project" value="EnsemblFungi"/>
</dbReference>
<comment type="subcellular location">
    <subcellularLocation>
        <location evidence="1">Membrane</location>
        <topology evidence="1">Multi-pass membrane protein</topology>
    </subcellularLocation>
</comment>
<dbReference type="UniPathway" id="UPA00378"/>